<dbReference type="Proteomes" id="UP000030700">
    <property type="component" value="Unassembled WGS sequence"/>
</dbReference>
<keyword evidence="3" id="KW-1185">Reference proteome</keyword>
<dbReference type="STRING" id="1499966.U14_01019"/>
<sequence length="378" mass="43012">MEYEQNPFGELPEALVEEMLSKSQQLGEEVFGSFNGIQENKNIMRERLLKANILRRDSDLSYSEIPTTCGIDGSYVVDRLLATDIAACAAVAMEGLTPPSENRYWERPHHEAFMHPEKHNLETNSILRGLMMGMEIELAAKSPHDLILIDGSLTTPLIYFNQAINGLITNPQAKVGQELSTRLMTFLESYKKILQSTRSDKMWVGIPKYTTKREIGIKFEWPSSYDDRAILTNLMFPGEFLAPIPLTQPQSEWHLALPSEHTKLRQIVQEIIMGIKNIYVLYYKPNRWSPALRIEMAASIASNDSRIAIVLKGLGHQCQTPGIMEPYPLYIADQMVKSMSKAMPAFRQIAISRMTEMYHGDISEIFFSMHGYRTESGR</sequence>
<evidence type="ECO:0000313" key="2">
    <source>
        <dbReference type="EMBL" id="GAK49795.1"/>
    </source>
</evidence>
<protein>
    <submittedName>
        <fullName evidence="2">NurA nuclease</fullName>
    </submittedName>
</protein>
<evidence type="ECO:0000313" key="3">
    <source>
        <dbReference type="Proteomes" id="UP000030700"/>
    </source>
</evidence>
<accession>A0A0S6VWR3</accession>
<organism evidence="2">
    <name type="scientific">Candidatus Moduliflexus flocculans</name>
    <dbReference type="NCBI Taxonomy" id="1499966"/>
    <lineage>
        <taxon>Bacteria</taxon>
        <taxon>Candidatus Moduliflexota</taxon>
        <taxon>Candidatus Moduliflexia</taxon>
        <taxon>Candidatus Moduliflexales</taxon>
        <taxon>Candidatus Moduliflexaceae</taxon>
    </lineage>
</organism>
<dbReference type="AlphaFoldDB" id="A0A0S6VWR3"/>
<dbReference type="SMART" id="SM00933">
    <property type="entry name" value="NurA"/>
    <property type="match status" value="1"/>
</dbReference>
<reference evidence="2" key="1">
    <citation type="journal article" date="2015" name="PeerJ">
        <title>First genomic representation of candidate bacterial phylum KSB3 points to enhanced environmental sensing as a trigger of wastewater bulking.</title>
        <authorList>
            <person name="Sekiguchi Y."/>
            <person name="Ohashi A."/>
            <person name="Parks D.H."/>
            <person name="Yamauchi T."/>
            <person name="Tyson G.W."/>
            <person name="Hugenholtz P."/>
        </authorList>
    </citation>
    <scope>NUCLEOTIDE SEQUENCE [LARGE SCALE GENOMIC DNA]</scope>
</reference>
<proteinExistence type="predicted"/>
<feature type="domain" description="NurA" evidence="1">
    <location>
        <begin position="66"/>
        <end position="338"/>
    </location>
</feature>
<name>A0A0S6VWR3_9BACT</name>
<evidence type="ECO:0000259" key="1">
    <source>
        <dbReference type="SMART" id="SM00933"/>
    </source>
</evidence>
<dbReference type="HOGENOM" id="CLU_719269_0_0_0"/>
<dbReference type="InterPro" id="IPR018977">
    <property type="entry name" value="NurA_domain"/>
</dbReference>
<gene>
    <name evidence="2" type="ORF">U14_01019</name>
</gene>
<dbReference type="Pfam" id="PF09376">
    <property type="entry name" value="NurA"/>
    <property type="match status" value="1"/>
</dbReference>
<dbReference type="EMBL" id="DF820455">
    <property type="protein sequence ID" value="GAK49795.1"/>
    <property type="molecule type" value="Genomic_DNA"/>
</dbReference>